<dbReference type="SUPFAM" id="SSF53098">
    <property type="entry name" value="Ribonuclease H-like"/>
    <property type="match status" value="1"/>
</dbReference>
<organism evidence="1 2">
    <name type="scientific">Aquicella lusitana</name>
    <dbReference type="NCBI Taxonomy" id="254246"/>
    <lineage>
        <taxon>Bacteria</taxon>
        <taxon>Pseudomonadati</taxon>
        <taxon>Pseudomonadota</taxon>
        <taxon>Gammaproteobacteria</taxon>
        <taxon>Legionellales</taxon>
        <taxon>Coxiellaceae</taxon>
        <taxon>Aquicella</taxon>
    </lineage>
</organism>
<gene>
    <name evidence="1" type="ORF">C8D86_104132</name>
</gene>
<evidence type="ECO:0008006" key="3">
    <source>
        <dbReference type="Google" id="ProtNLM"/>
    </source>
</evidence>
<accession>A0A370GTJ5</accession>
<protein>
    <recommendedName>
        <fullName evidence="3">Integrase catalytic domain-containing protein</fullName>
    </recommendedName>
</protein>
<comment type="caution">
    <text evidence="1">The sequence shown here is derived from an EMBL/GenBank/DDBJ whole genome shotgun (WGS) entry which is preliminary data.</text>
</comment>
<proteinExistence type="predicted"/>
<dbReference type="InterPro" id="IPR051917">
    <property type="entry name" value="Transposase-Integrase"/>
</dbReference>
<dbReference type="EMBL" id="QQAX01000004">
    <property type="protein sequence ID" value="RDI47005.1"/>
    <property type="molecule type" value="Genomic_DNA"/>
</dbReference>
<dbReference type="PANTHER" id="PTHR10948">
    <property type="entry name" value="TRANSPOSASE"/>
    <property type="match status" value="1"/>
</dbReference>
<dbReference type="GO" id="GO:0005829">
    <property type="term" value="C:cytosol"/>
    <property type="evidence" value="ECO:0007669"/>
    <property type="project" value="TreeGrafter"/>
</dbReference>
<evidence type="ECO:0000313" key="1">
    <source>
        <dbReference type="EMBL" id="RDI47005.1"/>
    </source>
</evidence>
<dbReference type="GO" id="GO:0004803">
    <property type="term" value="F:transposase activity"/>
    <property type="evidence" value="ECO:0007669"/>
    <property type="project" value="TreeGrafter"/>
</dbReference>
<dbReference type="InterPro" id="IPR012337">
    <property type="entry name" value="RNaseH-like_sf"/>
</dbReference>
<dbReference type="GO" id="GO:0032196">
    <property type="term" value="P:transposition"/>
    <property type="evidence" value="ECO:0007669"/>
    <property type="project" value="TreeGrafter"/>
</dbReference>
<dbReference type="RefSeq" id="WP_232058657.1">
    <property type="nucleotide sequence ID" value="NZ_LR699114.1"/>
</dbReference>
<evidence type="ECO:0000313" key="2">
    <source>
        <dbReference type="Proteomes" id="UP000254720"/>
    </source>
</evidence>
<keyword evidence="2" id="KW-1185">Reference proteome</keyword>
<dbReference type="AlphaFoldDB" id="A0A370GTJ5"/>
<name>A0A370GTJ5_9COXI</name>
<reference evidence="1 2" key="1">
    <citation type="submission" date="2018-07" db="EMBL/GenBank/DDBJ databases">
        <title>Genomic Encyclopedia of Type Strains, Phase IV (KMG-IV): sequencing the most valuable type-strain genomes for metagenomic binning, comparative biology and taxonomic classification.</title>
        <authorList>
            <person name="Goeker M."/>
        </authorList>
    </citation>
    <scope>NUCLEOTIDE SEQUENCE [LARGE SCALE GENOMIC DNA]</scope>
    <source>
        <strain evidence="1 2">DSM 16500</strain>
    </source>
</reference>
<sequence>MTKTTAGILFFKSKLEMISNHIYLNLLIIDNWSKTINAKFIIAKHIHLGKKGSNENMNGRLRWHLPKDADIAKITQEDLDQLAAKMNRCPRKCLGFKTPQELFFQQYKNDCRTWD</sequence>
<dbReference type="Proteomes" id="UP000254720">
    <property type="component" value="Unassembled WGS sequence"/>
</dbReference>
<dbReference type="PANTHER" id="PTHR10948:SF23">
    <property type="entry name" value="TRANSPOSASE INSI FOR INSERTION SEQUENCE ELEMENT IS30A-RELATED"/>
    <property type="match status" value="1"/>
</dbReference>